<reference evidence="2" key="1">
    <citation type="journal article" date="2014" name="Front. Microbiol.">
        <title>High frequency of phylogenetically diverse reductive dehalogenase-homologous genes in deep subseafloor sedimentary metagenomes.</title>
        <authorList>
            <person name="Kawai M."/>
            <person name="Futagami T."/>
            <person name="Toyoda A."/>
            <person name="Takaki Y."/>
            <person name="Nishi S."/>
            <person name="Hori S."/>
            <person name="Arai W."/>
            <person name="Tsubouchi T."/>
            <person name="Morono Y."/>
            <person name="Uchiyama I."/>
            <person name="Ito T."/>
            <person name="Fujiyama A."/>
            <person name="Inagaki F."/>
            <person name="Takami H."/>
        </authorList>
    </citation>
    <scope>NUCLEOTIDE SEQUENCE</scope>
    <source>
        <strain evidence="2">Expedition CK06-06</strain>
    </source>
</reference>
<dbReference type="PANTHER" id="PTHR10322">
    <property type="entry name" value="DNA POLYMERASE CATALYTIC SUBUNIT"/>
    <property type="match status" value="1"/>
</dbReference>
<dbReference type="GO" id="GO:0003887">
    <property type="term" value="F:DNA-directed DNA polymerase activity"/>
    <property type="evidence" value="ECO:0007669"/>
    <property type="project" value="TreeGrafter"/>
</dbReference>
<protein>
    <recommendedName>
        <fullName evidence="1">DNA-directed DNA polymerase family B exonuclease domain-containing protein</fullName>
    </recommendedName>
</protein>
<dbReference type="InterPro" id="IPR012337">
    <property type="entry name" value="RNaseH-like_sf"/>
</dbReference>
<feature type="domain" description="DNA-directed DNA polymerase family B exonuclease" evidence="1">
    <location>
        <begin position="63"/>
        <end position="264"/>
    </location>
</feature>
<evidence type="ECO:0000259" key="1">
    <source>
        <dbReference type="Pfam" id="PF03104"/>
    </source>
</evidence>
<dbReference type="GO" id="GO:0003676">
    <property type="term" value="F:nucleic acid binding"/>
    <property type="evidence" value="ECO:0007669"/>
    <property type="project" value="InterPro"/>
</dbReference>
<gene>
    <name evidence="2" type="ORF">S01H4_34958</name>
</gene>
<dbReference type="InterPro" id="IPR006133">
    <property type="entry name" value="DNA-dir_DNA_pol_B_exonuc"/>
</dbReference>
<sequence length="279" mass="33300">MFMNTFYDTKKSVMHLWEQINDEDIHTQIDWVPYVFVPNEGSNIKTIDGISVRKKEFSTYYNYYDWQKNSNVTMYENKVRPEIQFLSERYYDIKDDDLPVPNLKIYFLDIEVHSDSKKFPNAKDADSPITIISIRNNIIKKTISFGIKELTKKIKNNIFVWCDNEEDLILKFLKYINKHPCDVLSGYNILNFDLPYIINRTKKLFGSDKKIYNFLSPINIVRTWKQKNSDEINIDIAGVTILDYYNIYKWYSPNKLENYTLNYVCQTELSKGKLDYSQY</sequence>
<dbReference type="PANTHER" id="PTHR10322:SF23">
    <property type="entry name" value="DNA POLYMERASE DELTA CATALYTIC SUBUNIT"/>
    <property type="match status" value="1"/>
</dbReference>
<name>X1A1I7_9ZZZZ</name>
<feature type="non-terminal residue" evidence="2">
    <location>
        <position position="279"/>
    </location>
</feature>
<organism evidence="2">
    <name type="scientific">marine sediment metagenome</name>
    <dbReference type="NCBI Taxonomy" id="412755"/>
    <lineage>
        <taxon>unclassified sequences</taxon>
        <taxon>metagenomes</taxon>
        <taxon>ecological metagenomes</taxon>
    </lineage>
</organism>
<dbReference type="EMBL" id="BART01018532">
    <property type="protein sequence ID" value="GAG75624.1"/>
    <property type="molecule type" value="Genomic_DNA"/>
</dbReference>
<dbReference type="AlphaFoldDB" id="X1A1I7"/>
<dbReference type="GO" id="GO:0006261">
    <property type="term" value="P:DNA-templated DNA replication"/>
    <property type="evidence" value="ECO:0007669"/>
    <property type="project" value="TreeGrafter"/>
</dbReference>
<dbReference type="SUPFAM" id="SSF53098">
    <property type="entry name" value="Ribonuclease H-like"/>
    <property type="match status" value="1"/>
</dbReference>
<dbReference type="InterPro" id="IPR036397">
    <property type="entry name" value="RNaseH_sf"/>
</dbReference>
<dbReference type="InterPro" id="IPR050240">
    <property type="entry name" value="DNA_pol_type-B"/>
</dbReference>
<evidence type="ECO:0000313" key="2">
    <source>
        <dbReference type="EMBL" id="GAG75624.1"/>
    </source>
</evidence>
<comment type="caution">
    <text evidence="2">The sequence shown here is derived from an EMBL/GenBank/DDBJ whole genome shotgun (WGS) entry which is preliminary data.</text>
</comment>
<dbReference type="Gene3D" id="3.30.420.10">
    <property type="entry name" value="Ribonuclease H-like superfamily/Ribonuclease H"/>
    <property type="match status" value="1"/>
</dbReference>
<proteinExistence type="predicted"/>
<dbReference type="Pfam" id="PF03104">
    <property type="entry name" value="DNA_pol_B_exo1"/>
    <property type="match status" value="1"/>
</dbReference>
<accession>X1A1I7</accession>